<evidence type="ECO:0000313" key="2">
    <source>
        <dbReference type="EMBL" id="AKQ47185.1"/>
    </source>
</evidence>
<evidence type="ECO:0000259" key="1">
    <source>
        <dbReference type="Pfam" id="PF12706"/>
    </source>
</evidence>
<feature type="domain" description="Metallo-beta-lactamase" evidence="1">
    <location>
        <begin position="125"/>
        <end position="321"/>
    </location>
</feature>
<organism evidence="2 3">
    <name type="scientific">Rufibacter radiotolerans</name>
    <dbReference type="NCBI Taxonomy" id="1379910"/>
    <lineage>
        <taxon>Bacteria</taxon>
        <taxon>Pseudomonadati</taxon>
        <taxon>Bacteroidota</taxon>
        <taxon>Cytophagia</taxon>
        <taxon>Cytophagales</taxon>
        <taxon>Hymenobacteraceae</taxon>
        <taxon>Rufibacter</taxon>
    </lineage>
</organism>
<dbReference type="Proteomes" id="UP000036458">
    <property type="component" value="Chromosome"/>
</dbReference>
<keyword evidence="3" id="KW-1185">Reference proteome</keyword>
<dbReference type="PANTHER" id="PTHR15032">
    <property type="entry name" value="N-ACYL-PHOSPHATIDYLETHANOLAMINE-HYDROLYZING PHOSPHOLIPASE D"/>
    <property type="match status" value="1"/>
</dbReference>
<reference evidence="2 3" key="1">
    <citation type="submission" date="2015-01" db="EMBL/GenBank/DDBJ databases">
        <title>Rufibacter sp./DG31D/ whole genome sequencing.</title>
        <authorList>
            <person name="Kim M.K."/>
            <person name="Srinivasan S."/>
            <person name="Lee J.-J."/>
        </authorList>
    </citation>
    <scope>NUCLEOTIDE SEQUENCE [LARGE SCALE GENOMIC DNA]</scope>
    <source>
        <strain evidence="2 3">DG31D</strain>
    </source>
</reference>
<dbReference type="STRING" id="1379910.TH63_18545"/>
<dbReference type="GO" id="GO:0005737">
    <property type="term" value="C:cytoplasm"/>
    <property type="evidence" value="ECO:0007669"/>
    <property type="project" value="TreeGrafter"/>
</dbReference>
<dbReference type="SUPFAM" id="SSF56281">
    <property type="entry name" value="Metallo-hydrolase/oxidoreductase"/>
    <property type="match status" value="1"/>
</dbReference>
<dbReference type="KEGG" id="ruf:TH63_18545"/>
<proteinExistence type="predicted"/>
<dbReference type="AlphaFoldDB" id="A0A0H4VMR4"/>
<dbReference type="EMBL" id="CP010777">
    <property type="protein sequence ID" value="AKQ47185.1"/>
    <property type="molecule type" value="Genomic_DNA"/>
</dbReference>
<gene>
    <name evidence="2" type="ORF">TH63_18545</name>
</gene>
<name>A0A0H4VMR4_9BACT</name>
<dbReference type="OrthoDB" id="9805728at2"/>
<dbReference type="InterPro" id="IPR036866">
    <property type="entry name" value="RibonucZ/Hydroxyglut_hydro"/>
</dbReference>
<evidence type="ECO:0000313" key="3">
    <source>
        <dbReference type="Proteomes" id="UP000036458"/>
    </source>
</evidence>
<protein>
    <recommendedName>
        <fullName evidence="1">Metallo-beta-lactamase domain-containing protein</fullName>
    </recommendedName>
</protein>
<dbReference type="PANTHER" id="PTHR15032:SF4">
    <property type="entry name" value="N-ACYL-PHOSPHATIDYLETHANOLAMINE-HYDROLYZING PHOSPHOLIPASE D"/>
    <property type="match status" value="1"/>
</dbReference>
<dbReference type="Gene3D" id="3.60.15.10">
    <property type="entry name" value="Ribonuclease Z/Hydroxyacylglutathione hydrolase-like"/>
    <property type="match status" value="1"/>
</dbReference>
<dbReference type="InterPro" id="IPR001279">
    <property type="entry name" value="Metallo-B-lactamas"/>
</dbReference>
<dbReference type="Pfam" id="PF12706">
    <property type="entry name" value="Lactamase_B_2"/>
    <property type="match status" value="1"/>
</dbReference>
<dbReference type="PATRIC" id="fig|1379910.4.peg.4043"/>
<sequence length="374" mass="41734">MKKFMLTVLSFIIAAVIGGAIFVNQAPQFGASAEGTSLERIKKSPQYRDGKFQNASPTPMMDESPFLDKVKIFSKFIGGVEGGTPEGKLPMVSLKKEDFAAVADTGVAITWFGHSAVLLEMGGKRIFADPMLGQRASPVSFIGSKRFNEELPINIEDLPPLDIVLLSHDHYDHLDRGSILKLKDKARHFIVPLGVAAHLVHWGVEANKITELDWWEDTSFEGISFTAAPARHFSGRGLSDRDQTLWSSWVLKSADKSVYFGGDSGYDTHFKEIGDKYGPFDLTMLECGQYNEAWKYIHMMPEQTAQAHLDLKGRVLMPTHWGAFSLALHQWKEPITRLSAAVQQHNISMATPIIGQRWQVGGPIPQQPWWKDVK</sequence>
<accession>A0A0H4VMR4</accession>